<comment type="caution">
    <text evidence="1">The sequence shown here is derived from an EMBL/GenBank/DDBJ whole genome shotgun (WGS) entry which is preliminary data.</text>
</comment>
<dbReference type="Proteomes" id="UP000652761">
    <property type="component" value="Unassembled WGS sequence"/>
</dbReference>
<evidence type="ECO:0000313" key="2">
    <source>
        <dbReference type="Proteomes" id="UP000652761"/>
    </source>
</evidence>
<keyword evidence="2" id="KW-1185">Reference proteome</keyword>
<accession>A0A843TNU7</accession>
<gene>
    <name evidence="1" type="ORF">Taro_003464</name>
</gene>
<sequence>MERQLDLSSVAARLRGRPVCVLSESVTGVANQFTWLECGGLYFSSYTCLKFEMTDRRDWGGGGDDPEESTQRMVERIWESLTDIRRRMDQ</sequence>
<dbReference type="AlphaFoldDB" id="A0A843TNU7"/>
<proteinExistence type="predicted"/>
<dbReference type="EMBL" id="NMUH01000089">
    <property type="protein sequence ID" value="MQL71174.1"/>
    <property type="molecule type" value="Genomic_DNA"/>
</dbReference>
<evidence type="ECO:0000313" key="1">
    <source>
        <dbReference type="EMBL" id="MQL71174.1"/>
    </source>
</evidence>
<reference evidence="1" key="1">
    <citation type="submission" date="2017-07" db="EMBL/GenBank/DDBJ databases">
        <title>Taro Niue Genome Assembly and Annotation.</title>
        <authorList>
            <person name="Atibalentja N."/>
            <person name="Keating K."/>
            <person name="Fields C.J."/>
        </authorList>
    </citation>
    <scope>NUCLEOTIDE SEQUENCE</scope>
    <source>
        <strain evidence="1">Niue_2</strain>
        <tissue evidence="1">Leaf</tissue>
    </source>
</reference>
<name>A0A843TNU7_COLES</name>
<organism evidence="1 2">
    <name type="scientific">Colocasia esculenta</name>
    <name type="common">Wild taro</name>
    <name type="synonym">Arum esculentum</name>
    <dbReference type="NCBI Taxonomy" id="4460"/>
    <lineage>
        <taxon>Eukaryota</taxon>
        <taxon>Viridiplantae</taxon>
        <taxon>Streptophyta</taxon>
        <taxon>Embryophyta</taxon>
        <taxon>Tracheophyta</taxon>
        <taxon>Spermatophyta</taxon>
        <taxon>Magnoliopsida</taxon>
        <taxon>Liliopsida</taxon>
        <taxon>Araceae</taxon>
        <taxon>Aroideae</taxon>
        <taxon>Colocasieae</taxon>
        <taxon>Colocasia</taxon>
    </lineage>
</organism>
<protein>
    <submittedName>
        <fullName evidence="1">Uncharacterized protein</fullName>
    </submittedName>
</protein>